<dbReference type="EMBL" id="JAVFWL010000004">
    <property type="protein sequence ID" value="KAK6746563.1"/>
    <property type="molecule type" value="Genomic_DNA"/>
</dbReference>
<gene>
    <name evidence="3" type="primary">Necator_chrIV.g13355</name>
    <name evidence="3" type="ORF">RB195_000064</name>
</gene>
<keyword evidence="4" id="KW-1185">Reference proteome</keyword>
<dbReference type="PROSITE" id="PS50097">
    <property type="entry name" value="BTB"/>
    <property type="match status" value="1"/>
</dbReference>
<dbReference type="SUPFAM" id="SSF54695">
    <property type="entry name" value="POZ domain"/>
    <property type="match status" value="1"/>
</dbReference>
<evidence type="ECO:0000313" key="4">
    <source>
        <dbReference type="Proteomes" id="UP001303046"/>
    </source>
</evidence>
<dbReference type="InterPro" id="IPR000210">
    <property type="entry name" value="BTB/POZ_dom"/>
</dbReference>
<dbReference type="Pfam" id="PF00651">
    <property type="entry name" value="BTB"/>
    <property type="match status" value="1"/>
</dbReference>
<dbReference type="PANTHER" id="PTHR22670">
    <property type="entry name" value="BTB DOMAIN-CONTAINING PROTEIN-RELATED-RELATED"/>
    <property type="match status" value="1"/>
</dbReference>
<feature type="region of interest" description="Disordered" evidence="1">
    <location>
        <begin position="410"/>
        <end position="469"/>
    </location>
</feature>
<proteinExistence type="predicted"/>
<feature type="compositionally biased region" description="Acidic residues" evidence="1">
    <location>
        <begin position="350"/>
        <end position="362"/>
    </location>
</feature>
<name>A0ABR1D7T0_NECAM</name>
<comment type="caution">
    <text evidence="3">The sequence shown here is derived from an EMBL/GenBank/DDBJ whole genome shotgun (WGS) entry which is preliminary data.</text>
</comment>
<evidence type="ECO:0000259" key="2">
    <source>
        <dbReference type="PROSITE" id="PS50097"/>
    </source>
</evidence>
<evidence type="ECO:0000256" key="1">
    <source>
        <dbReference type="SAM" id="MobiDB-lite"/>
    </source>
</evidence>
<dbReference type="Proteomes" id="UP001303046">
    <property type="component" value="Unassembled WGS sequence"/>
</dbReference>
<dbReference type="PANTHER" id="PTHR22670:SF8">
    <property type="entry name" value="BTB DOMAIN-CONTAINING PROTEIN-RELATED"/>
    <property type="match status" value="1"/>
</dbReference>
<feature type="compositionally biased region" description="Polar residues" evidence="1">
    <location>
        <begin position="295"/>
        <end position="310"/>
    </location>
</feature>
<reference evidence="3 4" key="1">
    <citation type="submission" date="2023-08" db="EMBL/GenBank/DDBJ databases">
        <title>A Necator americanus chromosomal reference genome.</title>
        <authorList>
            <person name="Ilik V."/>
            <person name="Petrzelkova K.J."/>
            <person name="Pardy F."/>
            <person name="Fuh T."/>
            <person name="Niatou-Singa F.S."/>
            <person name="Gouil Q."/>
            <person name="Baker L."/>
            <person name="Ritchie M.E."/>
            <person name="Jex A.R."/>
            <person name="Gazzola D."/>
            <person name="Li H."/>
            <person name="Toshio Fujiwara R."/>
            <person name="Zhan B."/>
            <person name="Aroian R.V."/>
            <person name="Pafco B."/>
            <person name="Schwarz E.M."/>
        </authorList>
    </citation>
    <scope>NUCLEOTIDE SEQUENCE [LARGE SCALE GENOMIC DNA]</scope>
    <source>
        <strain evidence="3 4">Aroian</strain>
        <tissue evidence="3">Whole animal</tissue>
    </source>
</reference>
<feature type="region of interest" description="Disordered" evidence="1">
    <location>
        <begin position="292"/>
        <end position="362"/>
    </location>
</feature>
<sequence>MQRNTRRSRNYNRQKITYKPENCPSHFKRTAHYLKQLREDGDFRQCDIELVTDGGSEIVHSAIAAAHCAKIAKLLEVHDTPLRIDVRGYRRESVSKVVEWMYSGQAEIFTNEMEEQMSLTNYLGVVFLHHLLENSLKSISAEPKMRIEAINIATHPKTGVSPETIASILRIFHENHATLSLDEIKHLQPWAIRRLVSTPVKTPTKIALLNIALSWLRLSQNIRHLDYITSSISIEDMYIRELTAFQRTLRAVLLNPTTRRFATVSVEKSGIVAINMDRSSYIRHAGVTVERTESESALSAQSKTQPSQKESSFKPLLPQERNQEFSKFSLNDLPSYSHRSTPQRTSVDCQENDDSQSDASDGLENDAVLLSESMARELATLPPSAGKDFCSPSNQDRRFQYTRSEIEELQNYPDDVFTKTPSPNSAAYSSASSSENRKDLQKFEIPGENAKDLPKNKEEPPLVAASPQSIDFVGTGENAPKYVMSHYAF</sequence>
<feature type="compositionally biased region" description="Polar residues" evidence="1">
    <location>
        <begin position="325"/>
        <end position="349"/>
    </location>
</feature>
<feature type="domain" description="BTB" evidence="2">
    <location>
        <begin position="46"/>
        <end position="110"/>
    </location>
</feature>
<accession>A0ABR1D7T0</accession>
<dbReference type="Gene3D" id="3.30.710.10">
    <property type="entry name" value="Potassium Channel Kv1.1, Chain A"/>
    <property type="match status" value="1"/>
</dbReference>
<feature type="compositionally biased region" description="Basic and acidic residues" evidence="1">
    <location>
        <begin position="449"/>
        <end position="460"/>
    </location>
</feature>
<dbReference type="InterPro" id="IPR011333">
    <property type="entry name" value="SKP1/BTB/POZ_sf"/>
</dbReference>
<evidence type="ECO:0000313" key="3">
    <source>
        <dbReference type="EMBL" id="KAK6746563.1"/>
    </source>
</evidence>
<dbReference type="CDD" id="cd18186">
    <property type="entry name" value="BTB_POZ_ZBTB_KLHL-like"/>
    <property type="match status" value="1"/>
</dbReference>
<organism evidence="3 4">
    <name type="scientific">Necator americanus</name>
    <name type="common">Human hookworm</name>
    <dbReference type="NCBI Taxonomy" id="51031"/>
    <lineage>
        <taxon>Eukaryota</taxon>
        <taxon>Metazoa</taxon>
        <taxon>Ecdysozoa</taxon>
        <taxon>Nematoda</taxon>
        <taxon>Chromadorea</taxon>
        <taxon>Rhabditida</taxon>
        <taxon>Rhabditina</taxon>
        <taxon>Rhabditomorpha</taxon>
        <taxon>Strongyloidea</taxon>
        <taxon>Ancylostomatidae</taxon>
        <taxon>Bunostominae</taxon>
        <taxon>Necator</taxon>
    </lineage>
</organism>
<feature type="compositionally biased region" description="Low complexity" evidence="1">
    <location>
        <begin position="425"/>
        <end position="434"/>
    </location>
</feature>
<protein>
    <recommendedName>
        <fullName evidence="2">BTB domain-containing protein</fullName>
    </recommendedName>
</protein>